<dbReference type="InterPro" id="IPR019786">
    <property type="entry name" value="Zinc_finger_PHD-type_CS"/>
</dbReference>
<dbReference type="InterPro" id="IPR038765">
    <property type="entry name" value="Papain-like_cys_pep_sf"/>
</dbReference>
<dbReference type="EMBL" id="JAYMGO010000003">
    <property type="protein sequence ID" value="KAL1278777.1"/>
    <property type="molecule type" value="Genomic_DNA"/>
</dbReference>
<sequence>MEELKRRPVRADERDHFAKQLESILPRALHLQNLEKIDSMVFESGCRDKAPTPAVLKNISWNSRKKARRDQNEILSLQKMVEERIDSEKILQKVLLHPRGVMLWSQRSIRLFHQRCKTDVVYIDATGSIIQKGKGKSAPFYVYELVVRHPNKGASPVPVATFVTCDHTTSSVTYFLESFQTDYFRLFGKASQRRPVMIMCDGSLVLLQAVAYSFCKISLGQLLQMYYEVVTGKLRDEEYKIPILHRCLSHVMKNAKVFCKKHCPQNYRMAMHVFGLLTSAATLVEMEDTLISMTVVFSSPQSGNNVEKHFRNLQNKMLNIGISGDETVITDDDVELDMGPTPFQRHFEHVIAEAPVHDEGEPNEYYSATFMPSLVKYFLPHAPLWSALMLGDLGRHGRGPVYKNLSKKFERCSQLDTQNYTNDNKTQGIMEKSQYDLKRVRFNRRRLTRLDDFVHIYQISHNALLKEFSDSNRKKKTHRVDVERWKQRRRSKKGIYVSPLLKPFPFKKAKKSMVLTPIAEPLTTTPEKCLEGEHLTGVEACATSLTETTADTLIKSADTRPKKDVGPLQKQHYLQMPKDKNLGPCWHGKNPTEILLPCRLSRTQQAPKGSAITSILHPEHWLSSDEIDFASHLLAKEYKEIDGFQSSLLFSALERGGIVGTPTRKFVQILHTGGNHWVTVSNLFAGNKDVCIYDSLSTMLDNNTEQALSWMLRPMEDQFVVMFPTVQQQTNSSNCGVLAIGFAYALCSNIRPENCQFREGRMRAELIKSFRTGKVEFKIEEKLCETKIKQTTVSVHCVCRTAHNKEVMVQCSLCHGWFHPTCLNIPSDAIFGEDDWHCQNCDKS</sequence>
<dbReference type="PROSITE" id="PS50016">
    <property type="entry name" value="ZF_PHD_2"/>
    <property type="match status" value="1"/>
</dbReference>
<dbReference type="InterPro" id="IPR003653">
    <property type="entry name" value="Peptidase_C48_C"/>
</dbReference>
<keyword evidence="4 7" id="KW-0863">Zinc-finger</keyword>
<dbReference type="SUPFAM" id="SSF57903">
    <property type="entry name" value="FYVE/PHD zinc finger"/>
    <property type="match status" value="1"/>
</dbReference>
<evidence type="ECO:0000256" key="5">
    <source>
        <dbReference type="ARBA" id="ARBA00022801"/>
    </source>
</evidence>
<dbReference type="InterPro" id="IPR019787">
    <property type="entry name" value="Znf_PHD-finger"/>
</dbReference>
<evidence type="ECO:0000313" key="10">
    <source>
        <dbReference type="Proteomes" id="UP001558613"/>
    </source>
</evidence>
<dbReference type="PANTHER" id="PTHR34718">
    <property type="entry name" value="PHD-TYPE DOMAIN-CONTAINING PROTEIN"/>
    <property type="match status" value="1"/>
</dbReference>
<evidence type="ECO:0000256" key="2">
    <source>
        <dbReference type="ARBA" id="ARBA00022670"/>
    </source>
</evidence>
<evidence type="ECO:0000256" key="4">
    <source>
        <dbReference type="ARBA" id="ARBA00022771"/>
    </source>
</evidence>
<evidence type="ECO:0000256" key="1">
    <source>
        <dbReference type="ARBA" id="ARBA00005234"/>
    </source>
</evidence>
<dbReference type="Gene3D" id="3.40.395.10">
    <property type="entry name" value="Adenoviral Proteinase, Chain A"/>
    <property type="match status" value="1"/>
</dbReference>
<proteinExistence type="inferred from homology"/>
<evidence type="ECO:0000256" key="6">
    <source>
        <dbReference type="ARBA" id="ARBA00022833"/>
    </source>
</evidence>
<comment type="caution">
    <text evidence="9">The sequence shown here is derived from an EMBL/GenBank/DDBJ whole genome shotgun (WGS) entry which is preliminary data.</text>
</comment>
<evidence type="ECO:0000256" key="7">
    <source>
        <dbReference type="PROSITE-ProRule" id="PRU00146"/>
    </source>
</evidence>
<dbReference type="CDD" id="cd15489">
    <property type="entry name" value="PHD_SF"/>
    <property type="match status" value="1"/>
</dbReference>
<keyword evidence="5" id="KW-0378">Hydrolase</keyword>
<keyword evidence="6" id="KW-0862">Zinc</keyword>
<evidence type="ECO:0000259" key="8">
    <source>
        <dbReference type="PROSITE" id="PS50016"/>
    </source>
</evidence>
<dbReference type="InterPro" id="IPR011011">
    <property type="entry name" value="Znf_FYVE_PHD"/>
</dbReference>
<dbReference type="PANTHER" id="PTHR34718:SF2">
    <property type="entry name" value="PHD-TYPE DOMAIN-CONTAINING PROTEIN"/>
    <property type="match status" value="1"/>
</dbReference>
<dbReference type="Pfam" id="PF00628">
    <property type="entry name" value="PHD"/>
    <property type="match status" value="1"/>
</dbReference>
<reference evidence="9 10" key="1">
    <citation type="submission" date="2023-09" db="EMBL/GenBank/DDBJ databases">
        <authorList>
            <person name="Wang M."/>
        </authorList>
    </citation>
    <scope>NUCLEOTIDE SEQUENCE [LARGE SCALE GENOMIC DNA]</scope>
    <source>
        <strain evidence="9">GT-2023</strain>
        <tissue evidence="9">Liver</tissue>
    </source>
</reference>
<dbReference type="Proteomes" id="UP001558613">
    <property type="component" value="Unassembled WGS sequence"/>
</dbReference>
<dbReference type="SUPFAM" id="SSF54001">
    <property type="entry name" value="Cysteine proteinases"/>
    <property type="match status" value="1"/>
</dbReference>
<comment type="similarity">
    <text evidence="1">Belongs to the peptidase C48 family.</text>
</comment>
<dbReference type="SMART" id="SM00249">
    <property type="entry name" value="PHD"/>
    <property type="match status" value="1"/>
</dbReference>
<dbReference type="Gene3D" id="3.30.40.10">
    <property type="entry name" value="Zinc/RING finger domain, C3HC4 (zinc finger)"/>
    <property type="match status" value="1"/>
</dbReference>
<evidence type="ECO:0000313" key="9">
    <source>
        <dbReference type="EMBL" id="KAL1278777.1"/>
    </source>
</evidence>
<protein>
    <recommendedName>
        <fullName evidence="8">PHD-type domain-containing protein</fullName>
    </recommendedName>
</protein>
<organism evidence="9 10">
    <name type="scientific">Cirrhinus molitorella</name>
    <name type="common">mud carp</name>
    <dbReference type="NCBI Taxonomy" id="172907"/>
    <lineage>
        <taxon>Eukaryota</taxon>
        <taxon>Metazoa</taxon>
        <taxon>Chordata</taxon>
        <taxon>Craniata</taxon>
        <taxon>Vertebrata</taxon>
        <taxon>Euteleostomi</taxon>
        <taxon>Actinopterygii</taxon>
        <taxon>Neopterygii</taxon>
        <taxon>Teleostei</taxon>
        <taxon>Ostariophysi</taxon>
        <taxon>Cypriniformes</taxon>
        <taxon>Cyprinidae</taxon>
        <taxon>Labeoninae</taxon>
        <taxon>Labeonini</taxon>
        <taxon>Cirrhinus</taxon>
    </lineage>
</organism>
<keyword evidence="10" id="KW-1185">Reference proteome</keyword>
<gene>
    <name evidence="9" type="ORF">QQF64_025450</name>
</gene>
<keyword evidence="3" id="KW-0479">Metal-binding</keyword>
<accession>A0ABR3NP37</accession>
<keyword evidence="2" id="KW-0645">Protease</keyword>
<feature type="domain" description="PHD-type" evidence="8">
    <location>
        <begin position="794"/>
        <end position="844"/>
    </location>
</feature>
<name>A0ABR3NP37_9TELE</name>
<dbReference type="Pfam" id="PF02902">
    <property type="entry name" value="Peptidase_C48"/>
    <property type="match status" value="1"/>
</dbReference>
<dbReference type="PROSITE" id="PS01359">
    <property type="entry name" value="ZF_PHD_1"/>
    <property type="match status" value="1"/>
</dbReference>
<dbReference type="InterPro" id="IPR013083">
    <property type="entry name" value="Znf_RING/FYVE/PHD"/>
</dbReference>
<dbReference type="InterPro" id="IPR001965">
    <property type="entry name" value="Znf_PHD"/>
</dbReference>
<evidence type="ECO:0000256" key="3">
    <source>
        <dbReference type="ARBA" id="ARBA00022723"/>
    </source>
</evidence>